<dbReference type="EMBL" id="FRCS01000007">
    <property type="protein sequence ID" value="SHN74831.1"/>
    <property type="molecule type" value="Genomic_DNA"/>
</dbReference>
<feature type="domain" description="Transcriptional repressor PaaX-like central Cas2-like" evidence="3">
    <location>
        <begin position="83"/>
        <end position="156"/>
    </location>
</feature>
<dbReference type="Pfam" id="PF07848">
    <property type="entry name" value="PaaX"/>
    <property type="match status" value="1"/>
</dbReference>
<dbReference type="Gene3D" id="3.30.70.2650">
    <property type="match status" value="1"/>
</dbReference>
<evidence type="ECO:0000259" key="3">
    <source>
        <dbReference type="Pfam" id="PF20803"/>
    </source>
</evidence>
<dbReference type="InterPro" id="IPR012906">
    <property type="entry name" value="PaaX-like_N"/>
</dbReference>
<name>A0A1M7TVU3_9ACTN</name>
<feature type="domain" description="Transcriptional repressor PaaX-like C-terminal" evidence="2">
    <location>
        <begin position="162"/>
        <end position="246"/>
    </location>
</feature>
<dbReference type="STRING" id="134849.SAMN05443668_107157"/>
<feature type="domain" description="Transcriptional repressor PaaX-like N-terminal" evidence="1">
    <location>
        <begin position="1"/>
        <end position="61"/>
    </location>
</feature>
<accession>A0A1M7TVU3</accession>
<dbReference type="Pfam" id="PF08223">
    <property type="entry name" value="PaaX_C"/>
    <property type="match status" value="1"/>
</dbReference>
<gene>
    <name evidence="4" type="ORF">SAMN05443668_107157</name>
</gene>
<sequence length="272" mass="29790">MTLFGDFWLHEDAEVPLGAVVDLMTALGTSAANTRRAAGRLTDRGTLRSVRAGRRSRLRLTPSAVGELREAAARLVAFGRPDDTWDGRWTLVAFRVSEERRSVRAQVRTALRWLGFAAVVDGVWIAPRTPVAAVEAVLARYALDAVSVFRVEMLDEPPADAWPSAGASSAYAALLQQFHPLRDRARAGAVGAAEALVGRVRLMDAWRRIPALDPGLPDALLPPDWPRARAHALFTELYDTLGPLAEYRVRQVVAQHDADLAPLARHHTSASW</sequence>
<dbReference type="InterPro" id="IPR011965">
    <property type="entry name" value="PaaX_trns_reg"/>
</dbReference>
<organism evidence="4 5">
    <name type="scientific">Cryptosporangium aurantiacum</name>
    <dbReference type="NCBI Taxonomy" id="134849"/>
    <lineage>
        <taxon>Bacteria</taxon>
        <taxon>Bacillati</taxon>
        <taxon>Actinomycetota</taxon>
        <taxon>Actinomycetes</taxon>
        <taxon>Cryptosporangiales</taxon>
        <taxon>Cryptosporangiaceae</taxon>
        <taxon>Cryptosporangium</taxon>
    </lineage>
</organism>
<dbReference type="PANTHER" id="PTHR30319:SF1">
    <property type="entry name" value="TRANSCRIPTIONAL REPRESSOR PAAX"/>
    <property type="match status" value="1"/>
</dbReference>
<dbReference type="AlphaFoldDB" id="A0A1M7TVU3"/>
<evidence type="ECO:0000259" key="2">
    <source>
        <dbReference type="Pfam" id="PF08223"/>
    </source>
</evidence>
<evidence type="ECO:0000313" key="5">
    <source>
        <dbReference type="Proteomes" id="UP000184440"/>
    </source>
</evidence>
<dbReference type="InterPro" id="IPR013225">
    <property type="entry name" value="PaaX_C"/>
</dbReference>
<dbReference type="PANTHER" id="PTHR30319">
    <property type="entry name" value="PHENYLACETIC ACID REGULATOR-RELATED TRANSCRIPTIONAL REPRESSOR"/>
    <property type="match status" value="1"/>
</dbReference>
<dbReference type="PIRSF" id="PIRSF020623">
    <property type="entry name" value="PaaX"/>
    <property type="match status" value="1"/>
</dbReference>
<dbReference type="Proteomes" id="UP000184440">
    <property type="component" value="Unassembled WGS sequence"/>
</dbReference>
<dbReference type="InterPro" id="IPR048846">
    <property type="entry name" value="PaaX-like_central"/>
</dbReference>
<dbReference type="Pfam" id="PF20803">
    <property type="entry name" value="PaaX_M"/>
    <property type="match status" value="1"/>
</dbReference>
<protein>
    <submittedName>
        <fullName evidence="4">Transcriptional regulator, PaaX family</fullName>
    </submittedName>
</protein>
<proteinExistence type="predicted"/>
<reference evidence="4 5" key="1">
    <citation type="submission" date="2016-11" db="EMBL/GenBank/DDBJ databases">
        <authorList>
            <person name="Jaros S."/>
            <person name="Januszkiewicz K."/>
            <person name="Wedrychowicz H."/>
        </authorList>
    </citation>
    <scope>NUCLEOTIDE SEQUENCE [LARGE SCALE GENOMIC DNA]</scope>
    <source>
        <strain evidence="4 5">DSM 46144</strain>
    </source>
</reference>
<dbReference type="GO" id="GO:0006351">
    <property type="term" value="P:DNA-templated transcription"/>
    <property type="evidence" value="ECO:0007669"/>
    <property type="project" value="InterPro"/>
</dbReference>
<evidence type="ECO:0000259" key="1">
    <source>
        <dbReference type="Pfam" id="PF07848"/>
    </source>
</evidence>
<keyword evidence="5" id="KW-1185">Reference proteome</keyword>
<dbReference type="InterPro" id="IPR036388">
    <property type="entry name" value="WH-like_DNA-bd_sf"/>
</dbReference>
<dbReference type="Gene3D" id="1.10.10.10">
    <property type="entry name" value="Winged helix-like DNA-binding domain superfamily/Winged helix DNA-binding domain"/>
    <property type="match status" value="1"/>
</dbReference>
<dbReference type="Gene3D" id="1.20.58.1460">
    <property type="match status" value="1"/>
</dbReference>
<evidence type="ECO:0000313" key="4">
    <source>
        <dbReference type="EMBL" id="SHN74831.1"/>
    </source>
</evidence>